<feature type="repeat" description="WD" evidence="5">
    <location>
        <begin position="534"/>
        <end position="575"/>
    </location>
</feature>
<organism evidence="7 8">
    <name type="scientific">Hydnum rufescens UP504</name>
    <dbReference type="NCBI Taxonomy" id="1448309"/>
    <lineage>
        <taxon>Eukaryota</taxon>
        <taxon>Fungi</taxon>
        <taxon>Dikarya</taxon>
        <taxon>Basidiomycota</taxon>
        <taxon>Agaricomycotina</taxon>
        <taxon>Agaricomycetes</taxon>
        <taxon>Cantharellales</taxon>
        <taxon>Hydnaceae</taxon>
        <taxon>Hydnum</taxon>
    </lineage>
</organism>
<feature type="repeat" description="WD" evidence="5">
    <location>
        <begin position="109"/>
        <end position="150"/>
    </location>
</feature>
<dbReference type="GO" id="GO:0030686">
    <property type="term" value="C:90S preribosome"/>
    <property type="evidence" value="ECO:0007669"/>
    <property type="project" value="TreeGrafter"/>
</dbReference>
<dbReference type="SUPFAM" id="SSF50978">
    <property type="entry name" value="WD40 repeat-like"/>
    <property type="match status" value="2"/>
</dbReference>
<keyword evidence="3" id="KW-0677">Repeat</keyword>
<feature type="repeat" description="WD" evidence="5">
    <location>
        <begin position="672"/>
        <end position="703"/>
    </location>
</feature>
<evidence type="ECO:0000256" key="4">
    <source>
        <dbReference type="ARBA" id="ARBA00023242"/>
    </source>
</evidence>
<dbReference type="PRINTS" id="PR00320">
    <property type="entry name" value="GPROTEINBRPT"/>
</dbReference>
<dbReference type="PANTHER" id="PTHR19854">
    <property type="entry name" value="TRANSDUCIN BETA-LIKE 3"/>
    <property type="match status" value="1"/>
</dbReference>
<sequence length="890" mass="96620">MSSPQARLKTAFKKARVIAPLHTNGPVAFTRDGTRLFTCVGEQVLLTDVYSGVEICRFKGDSTSITSLAVSPSSTHLAVFYTSSTLRIYELPSPNLEPRSVVHPSRVISKSHEAPVHVCLIDPSSTLLASGSADGVVKVWDLQRGYVTHMFKGHGGVVSALAFNYPRETAAARSNPSDVFQLITASADNRLRIFDLTATASRAAGAKAEAILDGHVSVPRGLDVSPDGRWLISGGRDSVVLIWDLLGTPSSSEGKVSATITPTLFKTIPVLERVEAVGFLALGETISSGRVKFYTGGEKGVIRIWDAWEGKVLATHGVDVSQQLKVLEEPREIIDVLYTASTSSISSLHADQNILTYSVSTGLLIRQHIGFNDEIIDARLLSSSTTSPRDTHLALATNSSLIKVYDTRTLDARLLSAHSDMVLCLDVGSDGTLLASGSKDKSARIWLPIPHHSAPSDTENIEEVEWRCAAIAEGHAESIGAIALSQKDTSGRFMFTGSQDRTVKMWDLAVLPSKTTISGSTGAEVLRLKSLVTLKAHEKDINSLDVAPNDRLLATASQDKTINVYEIDYVPSTSTKPARGELRLLGTCKGHKRGVWDVKFSKTERYLASGSGDKTVRLWSLDNFSCLKTFEGHTNTVLRVDFISHGMQLVSAASDGLVKLWNIRDEECVASLDNHEDKIWALAISADETTIVSGAADSVVTFWTDCTEELQIEKENARAELVLKEQDFQNFVALRDYRSAILLALSMDQPGRLLNLFRTLRANASSSDSTTLSDATSITGSASVDEIIRTLAALDLARLLTHVRDWNTTARTSDIAQTVLHAILKLRTPVDIPPKVGLKELVDGLLPYTERHLARADQLVQDSYVVDYVLGEMDMGLIADASLMDVDVSA</sequence>
<proteinExistence type="predicted"/>
<dbReference type="Gene3D" id="2.130.10.10">
    <property type="entry name" value="YVTN repeat-like/Quinoprotein amine dehydrogenase"/>
    <property type="match status" value="4"/>
</dbReference>
<dbReference type="OrthoDB" id="5414888at2759"/>
<dbReference type="Proteomes" id="UP000886523">
    <property type="component" value="Unassembled WGS sequence"/>
</dbReference>
<dbReference type="Pfam" id="PF08625">
    <property type="entry name" value="Utp13"/>
    <property type="match status" value="1"/>
</dbReference>
<feature type="repeat" description="WD" evidence="5">
    <location>
        <begin position="415"/>
        <end position="446"/>
    </location>
</feature>
<evidence type="ECO:0000256" key="5">
    <source>
        <dbReference type="PROSITE-ProRule" id="PRU00221"/>
    </source>
</evidence>
<dbReference type="PROSITE" id="PS50082">
    <property type="entry name" value="WD_REPEATS_2"/>
    <property type="match status" value="8"/>
</dbReference>
<keyword evidence="8" id="KW-1185">Reference proteome</keyword>
<comment type="subcellular location">
    <subcellularLocation>
        <location evidence="1">Nucleus</location>
        <location evidence="1">Nucleolus</location>
    </subcellularLocation>
</comment>
<dbReference type="GO" id="GO:0000480">
    <property type="term" value="P:endonucleolytic cleavage in 5'-ETS of tricistronic rRNA transcript (SSU-rRNA, 5.8S rRNA, LSU-rRNA)"/>
    <property type="evidence" value="ECO:0007669"/>
    <property type="project" value="TreeGrafter"/>
</dbReference>
<dbReference type="PANTHER" id="PTHR19854:SF15">
    <property type="entry name" value="TRANSDUCIN BETA-LIKE PROTEIN 3"/>
    <property type="match status" value="1"/>
</dbReference>
<dbReference type="GO" id="GO:0000472">
    <property type="term" value="P:endonucleolytic cleavage to generate mature 5'-end of SSU-rRNA from (SSU-rRNA, 5.8S rRNA, LSU-rRNA)"/>
    <property type="evidence" value="ECO:0007669"/>
    <property type="project" value="TreeGrafter"/>
</dbReference>
<evidence type="ECO:0000313" key="8">
    <source>
        <dbReference type="Proteomes" id="UP000886523"/>
    </source>
</evidence>
<protein>
    <recommendedName>
        <fullName evidence="6">U3 small nucleolar RNA-associated protein 13 C-terminal domain-containing protein</fullName>
    </recommendedName>
</protein>
<evidence type="ECO:0000256" key="3">
    <source>
        <dbReference type="ARBA" id="ARBA00022737"/>
    </source>
</evidence>
<evidence type="ECO:0000256" key="1">
    <source>
        <dbReference type="ARBA" id="ARBA00004604"/>
    </source>
</evidence>
<feature type="repeat" description="WD" evidence="5">
    <location>
        <begin position="630"/>
        <end position="671"/>
    </location>
</feature>
<dbReference type="AlphaFoldDB" id="A0A9P6E0S5"/>
<dbReference type="Pfam" id="PF00400">
    <property type="entry name" value="WD40"/>
    <property type="match status" value="10"/>
</dbReference>
<dbReference type="GO" id="GO:0032040">
    <property type="term" value="C:small-subunit processome"/>
    <property type="evidence" value="ECO:0007669"/>
    <property type="project" value="InterPro"/>
</dbReference>
<feature type="repeat" description="WD" evidence="5">
    <location>
        <begin position="472"/>
        <end position="508"/>
    </location>
</feature>
<dbReference type="InterPro" id="IPR001680">
    <property type="entry name" value="WD40_rpt"/>
</dbReference>
<name>A0A9P6E0S5_9AGAM</name>
<feature type="repeat" description="WD" evidence="5">
    <location>
        <begin position="588"/>
        <end position="629"/>
    </location>
</feature>
<evidence type="ECO:0000259" key="6">
    <source>
        <dbReference type="Pfam" id="PF08625"/>
    </source>
</evidence>
<feature type="repeat" description="WD" evidence="5">
    <location>
        <begin position="212"/>
        <end position="245"/>
    </location>
</feature>
<keyword evidence="2 5" id="KW-0853">WD repeat</keyword>
<accession>A0A9P6E0S5</accession>
<evidence type="ECO:0000313" key="7">
    <source>
        <dbReference type="EMBL" id="KAF9520972.1"/>
    </source>
</evidence>
<dbReference type="CDD" id="cd00200">
    <property type="entry name" value="WD40"/>
    <property type="match status" value="1"/>
</dbReference>
<dbReference type="PROSITE" id="PS00678">
    <property type="entry name" value="WD_REPEATS_1"/>
    <property type="match status" value="4"/>
</dbReference>
<gene>
    <name evidence="7" type="ORF">BS47DRAFT_1335058</name>
</gene>
<evidence type="ECO:0000256" key="2">
    <source>
        <dbReference type="ARBA" id="ARBA00022574"/>
    </source>
</evidence>
<comment type="caution">
    <text evidence="7">The sequence shown here is derived from an EMBL/GenBank/DDBJ whole genome shotgun (WGS) entry which is preliminary data.</text>
</comment>
<dbReference type="InterPro" id="IPR019775">
    <property type="entry name" value="WD40_repeat_CS"/>
</dbReference>
<keyword evidence="4" id="KW-0539">Nucleus</keyword>
<dbReference type="EMBL" id="MU128909">
    <property type="protein sequence ID" value="KAF9520972.1"/>
    <property type="molecule type" value="Genomic_DNA"/>
</dbReference>
<dbReference type="GO" id="GO:0034511">
    <property type="term" value="F:U3 snoRNA binding"/>
    <property type="evidence" value="ECO:0007669"/>
    <property type="project" value="TreeGrafter"/>
</dbReference>
<reference evidence="7" key="1">
    <citation type="journal article" date="2020" name="Nat. Commun.">
        <title>Large-scale genome sequencing of mycorrhizal fungi provides insights into the early evolution of symbiotic traits.</title>
        <authorList>
            <person name="Miyauchi S."/>
            <person name="Kiss E."/>
            <person name="Kuo A."/>
            <person name="Drula E."/>
            <person name="Kohler A."/>
            <person name="Sanchez-Garcia M."/>
            <person name="Morin E."/>
            <person name="Andreopoulos B."/>
            <person name="Barry K.W."/>
            <person name="Bonito G."/>
            <person name="Buee M."/>
            <person name="Carver A."/>
            <person name="Chen C."/>
            <person name="Cichocki N."/>
            <person name="Clum A."/>
            <person name="Culley D."/>
            <person name="Crous P.W."/>
            <person name="Fauchery L."/>
            <person name="Girlanda M."/>
            <person name="Hayes R.D."/>
            <person name="Keri Z."/>
            <person name="LaButti K."/>
            <person name="Lipzen A."/>
            <person name="Lombard V."/>
            <person name="Magnuson J."/>
            <person name="Maillard F."/>
            <person name="Murat C."/>
            <person name="Nolan M."/>
            <person name="Ohm R.A."/>
            <person name="Pangilinan J."/>
            <person name="Pereira M.F."/>
            <person name="Perotto S."/>
            <person name="Peter M."/>
            <person name="Pfister S."/>
            <person name="Riley R."/>
            <person name="Sitrit Y."/>
            <person name="Stielow J.B."/>
            <person name="Szollosi G."/>
            <person name="Zifcakova L."/>
            <person name="Stursova M."/>
            <person name="Spatafora J.W."/>
            <person name="Tedersoo L."/>
            <person name="Vaario L.M."/>
            <person name="Yamada A."/>
            <person name="Yan M."/>
            <person name="Wang P."/>
            <person name="Xu J."/>
            <person name="Bruns T."/>
            <person name="Baldrian P."/>
            <person name="Vilgalys R."/>
            <person name="Dunand C."/>
            <person name="Henrissat B."/>
            <person name="Grigoriev I.V."/>
            <person name="Hibbett D."/>
            <person name="Nagy L.G."/>
            <person name="Martin F.M."/>
        </authorList>
    </citation>
    <scope>NUCLEOTIDE SEQUENCE</scope>
    <source>
        <strain evidence="7">UP504</strain>
    </source>
</reference>
<feature type="domain" description="U3 small nucleolar RNA-associated protein 13 C-terminal" evidence="6">
    <location>
        <begin position="725"/>
        <end position="873"/>
    </location>
</feature>
<dbReference type="PROSITE" id="PS50294">
    <property type="entry name" value="WD_REPEATS_REGION"/>
    <property type="match status" value="8"/>
</dbReference>
<dbReference type="InterPro" id="IPR020472">
    <property type="entry name" value="WD40_PAC1"/>
</dbReference>
<dbReference type="SMART" id="SM00320">
    <property type="entry name" value="WD40"/>
    <property type="match status" value="12"/>
</dbReference>
<dbReference type="InterPro" id="IPR015943">
    <property type="entry name" value="WD40/YVTN_repeat-like_dom_sf"/>
</dbReference>
<dbReference type="InterPro" id="IPR036322">
    <property type="entry name" value="WD40_repeat_dom_sf"/>
</dbReference>
<dbReference type="InterPro" id="IPR013934">
    <property type="entry name" value="Utp13_C"/>
</dbReference>